<comment type="similarity">
    <text evidence="1">Belongs to the BtpA family.</text>
</comment>
<evidence type="ECO:0000313" key="3">
    <source>
        <dbReference type="Proteomes" id="UP000682892"/>
    </source>
</evidence>
<dbReference type="OrthoDB" id="10045006at2759"/>
<dbReference type="SUPFAM" id="SSF51366">
    <property type="entry name" value="Ribulose-phoshate binding barrel"/>
    <property type="match status" value="1"/>
</dbReference>
<dbReference type="Proteomes" id="UP000682892">
    <property type="component" value="Unassembled WGS sequence"/>
</dbReference>
<dbReference type="Pfam" id="PF03437">
    <property type="entry name" value="BtpA"/>
    <property type="match status" value="1"/>
</dbReference>
<evidence type="ECO:0000256" key="1">
    <source>
        <dbReference type="ARBA" id="ARBA00006007"/>
    </source>
</evidence>
<organism evidence="2 3">
    <name type="scientific">Aedes aegypti</name>
    <name type="common">Yellowfever mosquito</name>
    <name type="synonym">Culex aegypti</name>
    <dbReference type="NCBI Taxonomy" id="7159"/>
    <lineage>
        <taxon>Eukaryota</taxon>
        <taxon>Metazoa</taxon>
        <taxon>Ecdysozoa</taxon>
        <taxon>Arthropoda</taxon>
        <taxon>Hexapoda</taxon>
        <taxon>Insecta</taxon>
        <taxon>Pterygota</taxon>
        <taxon>Neoptera</taxon>
        <taxon>Endopterygota</taxon>
        <taxon>Diptera</taxon>
        <taxon>Nematocera</taxon>
        <taxon>Culicoidea</taxon>
        <taxon>Culicidae</taxon>
        <taxon>Culicinae</taxon>
        <taxon>Aedini</taxon>
        <taxon>Aedes</taxon>
        <taxon>Stegomyia</taxon>
    </lineage>
</organism>
<protein>
    <submittedName>
        <fullName evidence="2">AAEL014339-PC</fullName>
    </submittedName>
</protein>
<reference evidence="2" key="2">
    <citation type="journal article" date="2007" name="Science">
        <title>Genome sequence of Aedes aegypti, a major arbovirus vector.</title>
        <authorList>
            <person name="Nene V."/>
            <person name="Wortman J.R."/>
            <person name="Lawson D."/>
            <person name="Haas B."/>
            <person name="Kodira C."/>
            <person name="Tu Z.J."/>
            <person name="Loftus B."/>
            <person name="Xi Z."/>
            <person name="Megy K."/>
            <person name="Grabherr M."/>
            <person name="Ren Q."/>
            <person name="Zdobnov E.M."/>
            <person name="Lobo N.F."/>
            <person name="Campbell K.S."/>
            <person name="Brown S.E."/>
            <person name="Bonaldo M.F."/>
            <person name="Zhu J."/>
            <person name="Sinkins S.P."/>
            <person name="Hogenkamp D.G."/>
            <person name="Amedeo P."/>
            <person name="Arensburger P."/>
            <person name="Atkinson P.W."/>
            <person name="Bidwell S."/>
            <person name="Biedler J."/>
            <person name="Birney E."/>
            <person name="Bruggner R.V."/>
            <person name="Costas J."/>
            <person name="Coy M.R."/>
            <person name="Crabtree J."/>
            <person name="Crawford M."/>
            <person name="Debruyn B."/>
            <person name="Decaprio D."/>
            <person name="Eiglmeier K."/>
            <person name="Eisenstadt E."/>
            <person name="El-Dorry H."/>
            <person name="Gelbart W.M."/>
            <person name="Gomes S.L."/>
            <person name="Hammond M."/>
            <person name="Hannick L.I."/>
            <person name="Hogan J.R."/>
            <person name="Holmes M.H."/>
            <person name="Jaffe D."/>
            <person name="Johnston J.S."/>
            <person name="Kennedy R.C."/>
            <person name="Koo H."/>
            <person name="Kravitz S."/>
            <person name="Kriventseva E.V."/>
            <person name="Kulp D."/>
            <person name="Labutti K."/>
            <person name="Lee E."/>
            <person name="Li S."/>
            <person name="Lovin D.D."/>
            <person name="Mao C."/>
            <person name="Mauceli E."/>
            <person name="Menck C.F."/>
            <person name="Miller J.R."/>
            <person name="Montgomery P."/>
            <person name="Mori A."/>
            <person name="Nascimento A.L."/>
            <person name="Naveira H.F."/>
            <person name="Nusbaum C."/>
            <person name="O'leary S."/>
            <person name="Orvis J."/>
            <person name="Pertea M."/>
            <person name="Quesneville H."/>
            <person name="Reidenbach K.R."/>
            <person name="Rogers Y.H."/>
            <person name="Roth C.W."/>
            <person name="Schneider J.R."/>
            <person name="Schatz M."/>
            <person name="Shumway M."/>
            <person name="Stanke M."/>
            <person name="Stinson E.O."/>
            <person name="Tubio J.M."/>
            <person name="Vanzee J.P."/>
            <person name="Verjovski-Almeida S."/>
            <person name="Werner D."/>
            <person name="White O."/>
            <person name="Wyder S."/>
            <person name="Zeng Q."/>
            <person name="Zhao Q."/>
            <person name="Zhao Y."/>
            <person name="Hill C.A."/>
            <person name="Raikhel A.S."/>
            <person name="Soares M.B."/>
            <person name="Knudson D.L."/>
            <person name="Lee N.H."/>
            <person name="Galagan J."/>
            <person name="Salzberg S.L."/>
            <person name="Paulsen I.T."/>
            <person name="Dimopoulos G."/>
            <person name="Collins F.H."/>
            <person name="Birren B."/>
            <person name="Fraser-Liggett C.M."/>
            <person name="Severson D.W."/>
        </authorList>
    </citation>
    <scope>NUCLEOTIDE SEQUENCE [LARGE SCALE GENOMIC DNA]</scope>
    <source>
        <strain evidence="2">Liverpool</strain>
    </source>
</reference>
<evidence type="ECO:0000313" key="2">
    <source>
        <dbReference type="EMBL" id="EAT33382.1"/>
    </source>
</evidence>
<name>A0A1S4G1F3_AEDAE</name>
<accession>A0A1S4G1F3</accession>
<dbReference type="OMA" id="ENFFDAP"/>
<dbReference type="InterPro" id="IPR011060">
    <property type="entry name" value="RibuloseP-bd_barrel"/>
</dbReference>
<dbReference type="PANTHER" id="PTHR21381:SF3">
    <property type="entry name" value="SGC REGION PROTEIN SGCQ-RELATED"/>
    <property type="match status" value="1"/>
</dbReference>
<reference evidence="2" key="3">
    <citation type="submission" date="2012-09" db="EMBL/GenBank/DDBJ databases">
        <authorList>
            <consortium name="VectorBase"/>
        </authorList>
    </citation>
    <scope>NUCLEOTIDE SEQUENCE</scope>
    <source>
        <strain evidence="2">Liverpool</strain>
    </source>
</reference>
<dbReference type="InterPro" id="IPR005137">
    <property type="entry name" value="BtpA"/>
</dbReference>
<sequence length="273" mass="30010">MLFKKLFPYRFPIIGMIHLDALPGTPLYKGNFDAIIAKAVHEAELYANSLIDAVMIENMHDVPYVQRQHFGPETVACMTKIATLVRGAVGENTRCGIQVLACGNEEALAVAKACNFDFIRAEGFVFSHVADEGFTDANAGQLLRYRRNIDAEHIQIFTDIKKKHSAHAITNDISLKETAKAAEFFRSDGIIITGASTGCEANVDDVESLVGETELPLIIGSGITAENLNKYWNIADAAIVGSHFKENGNWRGALSEVKVQAFMNKVNGFRNQF</sequence>
<dbReference type="NCBIfam" id="TIGR00259">
    <property type="entry name" value="thylakoid_BtpA"/>
    <property type="match status" value="1"/>
</dbReference>
<gene>
    <name evidence="2" type="ORF">AaeL_AAEL014339</name>
</gene>
<dbReference type="AlphaFoldDB" id="A0A1S4G1F3"/>
<reference evidence="2" key="1">
    <citation type="submission" date="2005-10" db="EMBL/GenBank/DDBJ databases">
        <authorList>
            <person name="Loftus B.J."/>
            <person name="Nene V.M."/>
            <person name="Hannick L.I."/>
            <person name="Bidwell S."/>
            <person name="Haas B."/>
            <person name="Amedeo P."/>
            <person name="Orvis J."/>
            <person name="Wortman J.R."/>
            <person name="White O.R."/>
            <person name="Salzberg S."/>
            <person name="Shumway M."/>
            <person name="Koo H."/>
            <person name="Zhao Y."/>
            <person name="Holmes M."/>
            <person name="Miller J."/>
            <person name="Schatz M."/>
            <person name="Pop M."/>
            <person name="Pai G."/>
            <person name="Utterback T."/>
            <person name="Rogers Y.-H."/>
            <person name="Kravitz S."/>
            <person name="Fraser C.M."/>
        </authorList>
    </citation>
    <scope>NUCLEOTIDE SEQUENCE</scope>
    <source>
        <strain evidence="2">Liverpool</strain>
    </source>
</reference>
<proteinExistence type="inferred from homology"/>
<dbReference type="PANTHER" id="PTHR21381">
    <property type="entry name" value="ZGC:162297"/>
    <property type="match status" value="1"/>
</dbReference>
<dbReference type="EMBL" id="CH478265">
    <property type="protein sequence ID" value="EAT33382.1"/>
    <property type="molecule type" value="Genomic_DNA"/>
</dbReference>
<dbReference type="PIRSF" id="PIRSF005956">
    <property type="entry name" value="BtpA"/>
    <property type="match status" value="1"/>
</dbReference>
<dbReference type="KEGG" id="aag:5564189"/>